<evidence type="ECO:0000256" key="1">
    <source>
        <dbReference type="SAM" id="Phobius"/>
    </source>
</evidence>
<dbReference type="EMBL" id="JAALHA020000039">
    <property type="protein sequence ID" value="MDR9900787.1"/>
    <property type="molecule type" value="Genomic_DNA"/>
</dbReference>
<comment type="caution">
    <text evidence="2">The sequence shown here is derived from an EMBL/GenBank/DDBJ whole genome shotgun (WGS) entry which is preliminary data.</text>
</comment>
<protein>
    <submittedName>
        <fullName evidence="2">Uncharacterized protein</fullName>
    </submittedName>
</protein>
<dbReference type="RefSeq" id="WP_208343040.1">
    <property type="nucleotide sequence ID" value="NZ_CAWQFN010000250.1"/>
</dbReference>
<sequence>MDIYVESRTNHVDYYWVSRSTAPEKVNNVPRIIQSATKFNEDKDLKLIHESEPSIVLLRSQGELLLLVSGLRTKRQDKDRRYIRNSIAWITQDPEEELKLRKIAASVLNKNLLLPENVVSESPNSSGEYFEVNWQNIDELSRENIEATSDPPEQKGKIARFSEQRLQDLGDELKKYSLPARNGALVAVTTGFKPKAIFVKADVWRGLSNDTSLSDEWEHISQIPTPIIPQKPKLNRNLLIGLTGGAAVVVIIFILLIRLGSEPPSVCLEAFPKFTFKQGAQPQNPPTEGTDVKLGREIFIFHNKDKTEFWFNNSDSKNNYITSIVNNLQEILIAASNELKFQSNIKDTSKGKIDLDTKLAIYHFQKAYSEGNPQNKINTSSNVDTATWNALKEKTSKQHDSWNNLENTIWEDWIQQNKGNKASAKDELEKFCSKRTNQI</sequence>
<dbReference type="Proteomes" id="UP000667802">
    <property type="component" value="Unassembled WGS sequence"/>
</dbReference>
<keyword evidence="3" id="KW-1185">Reference proteome</keyword>
<keyword evidence="1" id="KW-0472">Membrane</keyword>
<name>A0AAP5IGP7_9CYAN</name>
<evidence type="ECO:0000313" key="3">
    <source>
        <dbReference type="Proteomes" id="UP000667802"/>
    </source>
</evidence>
<reference evidence="3" key="1">
    <citation type="journal article" date="2021" name="Science">
        <title>Hunting the eagle killer: A cyanobacterial neurotoxin causes vacuolar myelinopathy.</title>
        <authorList>
            <person name="Breinlinger S."/>
            <person name="Phillips T.J."/>
            <person name="Haram B.N."/>
            <person name="Mares J."/>
            <person name="Martinez Yerena J.A."/>
            <person name="Hrouzek P."/>
            <person name="Sobotka R."/>
            <person name="Henderson W.M."/>
            <person name="Schmieder P."/>
            <person name="Williams S.M."/>
            <person name="Lauderdale J.D."/>
            <person name="Wilde H.D."/>
            <person name="Gerrin W."/>
            <person name="Kust A."/>
            <person name="Washington J.W."/>
            <person name="Wagner C."/>
            <person name="Geier B."/>
            <person name="Liebeke M."/>
            <person name="Enke H."/>
            <person name="Niedermeyer T.H.J."/>
            <person name="Wilde S.B."/>
        </authorList>
    </citation>
    <scope>NUCLEOTIDE SEQUENCE [LARGE SCALE GENOMIC DNA]</scope>
    <source>
        <strain evidence="3">Thurmond2011</strain>
    </source>
</reference>
<keyword evidence="1" id="KW-1133">Transmembrane helix</keyword>
<proteinExistence type="predicted"/>
<evidence type="ECO:0000313" key="2">
    <source>
        <dbReference type="EMBL" id="MDR9900787.1"/>
    </source>
</evidence>
<organism evidence="2 3">
    <name type="scientific">Aetokthonos hydrillicola Thurmond2011</name>
    <dbReference type="NCBI Taxonomy" id="2712845"/>
    <lineage>
        <taxon>Bacteria</taxon>
        <taxon>Bacillati</taxon>
        <taxon>Cyanobacteriota</taxon>
        <taxon>Cyanophyceae</taxon>
        <taxon>Nostocales</taxon>
        <taxon>Hapalosiphonaceae</taxon>
        <taxon>Aetokthonos</taxon>
    </lineage>
</organism>
<gene>
    <name evidence="2" type="ORF">G7B40_040585</name>
</gene>
<keyword evidence="1" id="KW-0812">Transmembrane</keyword>
<accession>A0AAP5IGP7</accession>
<dbReference type="AlphaFoldDB" id="A0AAP5IGP7"/>
<feature type="transmembrane region" description="Helical" evidence="1">
    <location>
        <begin position="238"/>
        <end position="257"/>
    </location>
</feature>